<gene>
    <name evidence="2" type="ORF">K4G66_08050</name>
</gene>
<sequence>MLNLIQKGESHHICFQPKLLWDLKKNIPDEAQALVTAKAMAGLMNTNGGHLFIGVDDEGRLIGLEEDYQILKSMGWCYSSSMNTILQETFLSKLSCWESFLQYVMHMVATILNAGHCLLVNVDFCDIEGKDLCHIQVKRSTSPVYVHLNDRAHFFMRKGNVTKELEVREALDYIEKRLK</sequence>
<keyword evidence="2" id="KW-0067">ATP-binding</keyword>
<dbReference type="Gene3D" id="3.30.950.30">
    <property type="entry name" value="Schlafen, AAA domain"/>
    <property type="match status" value="1"/>
</dbReference>
<dbReference type="AlphaFoldDB" id="A0AA49JJ62"/>
<dbReference type="InterPro" id="IPR038461">
    <property type="entry name" value="Schlafen_AlbA_2_dom_sf"/>
</dbReference>
<proteinExistence type="predicted"/>
<reference evidence="2" key="1">
    <citation type="journal article" date="2023" name="Comput. Struct. Biotechnol. J.">
        <title>Discovery of a novel marine Bacteroidetes with a rich repertoire of carbohydrate-active enzymes.</title>
        <authorList>
            <person name="Chen B."/>
            <person name="Liu G."/>
            <person name="Chen Q."/>
            <person name="Wang H."/>
            <person name="Liu L."/>
            <person name="Tang K."/>
        </authorList>
    </citation>
    <scope>NUCLEOTIDE SEQUENCE</scope>
    <source>
        <strain evidence="2">TK19036</strain>
    </source>
</reference>
<reference evidence="2" key="2">
    <citation type="journal article" date="2024" name="Antonie Van Leeuwenhoek">
        <title>Roseihalotalea indica gen. nov., sp. nov., a halophilic Bacteroidetes from mesopelagic Southwest Indian Ocean with higher carbohydrate metabolic potential.</title>
        <authorList>
            <person name="Chen B."/>
            <person name="Zhang M."/>
            <person name="Lin D."/>
            <person name="Ye J."/>
            <person name="Tang K."/>
        </authorList>
    </citation>
    <scope>NUCLEOTIDE SEQUENCE</scope>
    <source>
        <strain evidence="2">TK19036</strain>
    </source>
</reference>
<dbReference type="InterPro" id="IPR007421">
    <property type="entry name" value="Schlafen_AlbA_2_dom"/>
</dbReference>
<dbReference type="EMBL" id="CP120682">
    <property type="protein sequence ID" value="WKN38652.1"/>
    <property type="molecule type" value="Genomic_DNA"/>
</dbReference>
<organism evidence="2">
    <name type="scientific">Roseihalotalea indica</name>
    <dbReference type="NCBI Taxonomy" id="2867963"/>
    <lineage>
        <taxon>Bacteria</taxon>
        <taxon>Pseudomonadati</taxon>
        <taxon>Bacteroidota</taxon>
        <taxon>Cytophagia</taxon>
        <taxon>Cytophagales</taxon>
        <taxon>Catalimonadaceae</taxon>
        <taxon>Roseihalotalea</taxon>
    </lineage>
</organism>
<accession>A0AA49JJ62</accession>
<name>A0AA49JJ62_9BACT</name>
<evidence type="ECO:0000313" key="2">
    <source>
        <dbReference type="EMBL" id="WKN38652.1"/>
    </source>
</evidence>
<dbReference type="Pfam" id="PF04326">
    <property type="entry name" value="SLFN_AlbA_2"/>
    <property type="match status" value="1"/>
</dbReference>
<keyword evidence="2" id="KW-0547">Nucleotide-binding</keyword>
<protein>
    <submittedName>
        <fullName evidence="2">ATP-binding protein</fullName>
    </submittedName>
</protein>
<feature type="domain" description="Schlafen AlbA-2" evidence="1">
    <location>
        <begin position="21"/>
        <end position="165"/>
    </location>
</feature>
<dbReference type="GO" id="GO:0005524">
    <property type="term" value="F:ATP binding"/>
    <property type="evidence" value="ECO:0007669"/>
    <property type="project" value="UniProtKB-KW"/>
</dbReference>
<evidence type="ECO:0000259" key="1">
    <source>
        <dbReference type="Pfam" id="PF04326"/>
    </source>
</evidence>